<proteinExistence type="predicted"/>
<accession>A0A0F9I1V8</accession>
<comment type="caution">
    <text evidence="1">The sequence shown here is derived from an EMBL/GenBank/DDBJ whole genome shotgun (WGS) entry which is preliminary data.</text>
</comment>
<dbReference type="EMBL" id="LAZR01022588">
    <property type="protein sequence ID" value="KKL81347.1"/>
    <property type="molecule type" value="Genomic_DNA"/>
</dbReference>
<evidence type="ECO:0000313" key="1">
    <source>
        <dbReference type="EMBL" id="KKL81347.1"/>
    </source>
</evidence>
<dbReference type="AlphaFoldDB" id="A0A0F9I1V8"/>
<protein>
    <submittedName>
        <fullName evidence="1">Uncharacterized protein</fullName>
    </submittedName>
</protein>
<sequence>MATVNDILGIYRLLLIKGRMNMHEHDEIRAINEAKFEVWKILTSHEKRQNWFVKILENQSILTTQRVYNMPSDFAQMRQIEVTAPPGSLQVLFSREDLDSDRFQSQRKQVGGEVSEMIYTIIGAEPGQMVLASVPTADLTVTYWYTHKLGDWTALTDNIDDLPRIAWLPIARYAAGMIILGSGAGVRFSDYRQMFQDEVIRMTQAAERDDSGTEAAAGFMEGAG</sequence>
<organism evidence="1">
    <name type="scientific">marine sediment metagenome</name>
    <dbReference type="NCBI Taxonomy" id="412755"/>
    <lineage>
        <taxon>unclassified sequences</taxon>
        <taxon>metagenomes</taxon>
        <taxon>ecological metagenomes</taxon>
    </lineage>
</organism>
<reference evidence="1" key="1">
    <citation type="journal article" date="2015" name="Nature">
        <title>Complex archaea that bridge the gap between prokaryotes and eukaryotes.</title>
        <authorList>
            <person name="Spang A."/>
            <person name="Saw J.H."/>
            <person name="Jorgensen S.L."/>
            <person name="Zaremba-Niedzwiedzka K."/>
            <person name="Martijn J."/>
            <person name="Lind A.E."/>
            <person name="van Eijk R."/>
            <person name="Schleper C."/>
            <person name="Guy L."/>
            <person name="Ettema T.J."/>
        </authorList>
    </citation>
    <scope>NUCLEOTIDE SEQUENCE</scope>
</reference>
<name>A0A0F9I1V8_9ZZZZ</name>
<dbReference type="Pfam" id="PF24175">
    <property type="entry name" value="SU10_adaptor"/>
    <property type="match status" value="1"/>
</dbReference>
<dbReference type="InterPro" id="IPR056209">
    <property type="entry name" value="SU10_adaptor"/>
</dbReference>
<gene>
    <name evidence="1" type="ORF">LCGC14_1995670</name>
</gene>